<proteinExistence type="predicted"/>
<sequence>MSSHTLTTILPMNADDFYRITETEHFDQFQISYLGLQSHQLKEEVDNETHIFRRVCIKPKTSIPKMLLKFANGTDELSYEDTQLKSKTKREVQFKTKAPVMAEHIHVQGVITIEPLDNETCLRVLKVTFSFTGPLQWFSSMIENNILTELKKTISLLPTIVADYKKQLAQTQTQTNNNTPSSNNTSQTTPSNDRSSFRSSNGISHQSILNKEPVAQFV</sequence>
<gene>
    <name evidence="2" type="ORF">DLAC_04633</name>
</gene>
<reference evidence="2 3" key="1">
    <citation type="submission" date="2015-12" db="EMBL/GenBank/DDBJ databases">
        <title>Dictyostelia acquired genes for synthesis and detection of signals that induce cell-type specialization by lateral gene transfer from prokaryotes.</title>
        <authorList>
            <person name="Gloeckner G."/>
            <person name="Schaap P."/>
        </authorList>
    </citation>
    <scope>NUCLEOTIDE SEQUENCE [LARGE SCALE GENOMIC DNA]</scope>
    <source>
        <strain evidence="2 3">TK</strain>
    </source>
</reference>
<evidence type="ECO:0008006" key="4">
    <source>
        <dbReference type="Google" id="ProtNLM"/>
    </source>
</evidence>
<evidence type="ECO:0000313" key="2">
    <source>
        <dbReference type="EMBL" id="KYQ94337.1"/>
    </source>
</evidence>
<feature type="compositionally biased region" description="Low complexity" evidence="1">
    <location>
        <begin position="171"/>
        <end position="192"/>
    </location>
</feature>
<organism evidence="2 3">
    <name type="scientific">Tieghemostelium lacteum</name>
    <name type="common">Slime mold</name>
    <name type="synonym">Dictyostelium lacteum</name>
    <dbReference type="NCBI Taxonomy" id="361077"/>
    <lineage>
        <taxon>Eukaryota</taxon>
        <taxon>Amoebozoa</taxon>
        <taxon>Evosea</taxon>
        <taxon>Eumycetozoa</taxon>
        <taxon>Dictyostelia</taxon>
        <taxon>Dictyosteliales</taxon>
        <taxon>Raperosteliaceae</taxon>
        <taxon>Tieghemostelium</taxon>
    </lineage>
</organism>
<dbReference type="AlphaFoldDB" id="A0A151ZK80"/>
<evidence type="ECO:0000313" key="3">
    <source>
        <dbReference type="Proteomes" id="UP000076078"/>
    </source>
</evidence>
<name>A0A151ZK80_TIELA</name>
<comment type="caution">
    <text evidence="2">The sequence shown here is derived from an EMBL/GenBank/DDBJ whole genome shotgun (WGS) entry which is preliminary data.</text>
</comment>
<evidence type="ECO:0000256" key="1">
    <source>
        <dbReference type="SAM" id="MobiDB-lite"/>
    </source>
</evidence>
<accession>A0A151ZK80</accession>
<feature type="region of interest" description="Disordered" evidence="1">
    <location>
        <begin position="171"/>
        <end position="203"/>
    </location>
</feature>
<dbReference type="EMBL" id="LODT01000022">
    <property type="protein sequence ID" value="KYQ94337.1"/>
    <property type="molecule type" value="Genomic_DNA"/>
</dbReference>
<feature type="compositionally biased region" description="Polar residues" evidence="1">
    <location>
        <begin position="193"/>
        <end position="203"/>
    </location>
</feature>
<protein>
    <recommendedName>
        <fullName evidence="4">DUF1997 domain-containing protein</fullName>
    </recommendedName>
</protein>
<dbReference type="OMA" id="CSAWGIG"/>
<keyword evidence="3" id="KW-1185">Reference proteome</keyword>
<dbReference type="InParanoid" id="A0A151ZK80"/>
<dbReference type="Pfam" id="PF10698">
    <property type="entry name" value="DUF2505"/>
    <property type="match status" value="1"/>
</dbReference>
<dbReference type="InterPro" id="IPR019639">
    <property type="entry name" value="DUF2505"/>
</dbReference>
<dbReference type="OrthoDB" id="15602at2759"/>
<dbReference type="Proteomes" id="UP000076078">
    <property type="component" value="Unassembled WGS sequence"/>
</dbReference>